<protein>
    <submittedName>
        <fullName evidence="1">Uncharacterized protein</fullName>
    </submittedName>
</protein>
<dbReference type="Proteomes" id="UP001458880">
    <property type="component" value="Unassembled WGS sequence"/>
</dbReference>
<dbReference type="AlphaFoldDB" id="A0AAW1HSE0"/>
<evidence type="ECO:0000313" key="1">
    <source>
        <dbReference type="EMBL" id="KAK9679414.1"/>
    </source>
</evidence>
<sequence length="235" mass="27869">MARRVREWRVLQTENLTDHAYIMFDISSKTGYTSKPSTGKEPENLTDHAYIMFDISSKTGYTSKPSTGKEPLLCDWNGFSEELTLRISVASRESQPYWWNEVIKEKRNRNNTHKVASRESQPYWWNEVIKEKRNQCTIARRILTRLSSNPNILENIKREAGDKYKAQKRELRQLIRKEKRKCWRELCLKLEDDIWGSGYKIAIRDLKYNAPYSITQNMKISIVEKLFITQKENPQ</sequence>
<dbReference type="EMBL" id="JASPKY010001023">
    <property type="protein sequence ID" value="KAK9679414.1"/>
    <property type="molecule type" value="Genomic_DNA"/>
</dbReference>
<gene>
    <name evidence="1" type="ORF">QE152_g40046</name>
</gene>
<comment type="caution">
    <text evidence="1">The sequence shown here is derived from an EMBL/GenBank/DDBJ whole genome shotgun (WGS) entry which is preliminary data.</text>
</comment>
<proteinExistence type="predicted"/>
<evidence type="ECO:0000313" key="2">
    <source>
        <dbReference type="Proteomes" id="UP001458880"/>
    </source>
</evidence>
<organism evidence="1 2">
    <name type="scientific">Popillia japonica</name>
    <name type="common">Japanese beetle</name>
    <dbReference type="NCBI Taxonomy" id="7064"/>
    <lineage>
        <taxon>Eukaryota</taxon>
        <taxon>Metazoa</taxon>
        <taxon>Ecdysozoa</taxon>
        <taxon>Arthropoda</taxon>
        <taxon>Hexapoda</taxon>
        <taxon>Insecta</taxon>
        <taxon>Pterygota</taxon>
        <taxon>Neoptera</taxon>
        <taxon>Endopterygota</taxon>
        <taxon>Coleoptera</taxon>
        <taxon>Polyphaga</taxon>
        <taxon>Scarabaeiformia</taxon>
        <taxon>Scarabaeidae</taxon>
        <taxon>Rutelinae</taxon>
        <taxon>Popillia</taxon>
    </lineage>
</organism>
<accession>A0AAW1HSE0</accession>
<name>A0AAW1HSE0_POPJA</name>
<keyword evidence="2" id="KW-1185">Reference proteome</keyword>
<reference evidence="1 2" key="1">
    <citation type="journal article" date="2024" name="BMC Genomics">
        <title>De novo assembly and annotation of Popillia japonica's genome with initial clues to its potential as an invasive pest.</title>
        <authorList>
            <person name="Cucini C."/>
            <person name="Boschi S."/>
            <person name="Funari R."/>
            <person name="Cardaioli E."/>
            <person name="Iannotti N."/>
            <person name="Marturano G."/>
            <person name="Paoli F."/>
            <person name="Bruttini M."/>
            <person name="Carapelli A."/>
            <person name="Frati F."/>
            <person name="Nardi F."/>
        </authorList>
    </citation>
    <scope>NUCLEOTIDE SEQUENCE [LARGE SCALE GENOMIC DNA]</scope>
    <source>
        <strain evidence="1">DMR45628</strain>
    </source>
</reference>